<organism evidence="1 2">
    <name type="scientific">Lacticaseibacillus rhamnosus (strain LMS2-1)</name>
    <dbReference type="NCBI Taxonomy" id="525361"/>
    <lineage>
        <taxon>Bacteria</taxon>
        <taxon>Bacillati</taxon>
        <taxon>Bacillota</taxon>
        <taxon>Bacilli</taxon>
        <taxon>Lactobacillales</taxon>
        <taxon>Lactobacillaceae</taxon>
        <taxon>Lacticaseibacillus</taxon>
    </lineage>
</organism>
<keyword evidence="2" id="KW-1185">Reference proteome</keyword>
<evidence type="ECO:0000313" key="1">
    <source>
        <dbReference type="EMBL" id="EEN81209.1"/>
    </source>
</evidence>
<proteinExistence type="predicted"/>
<protein>
    <submittedName>
        <fullName evidence="1">Uncharacterized protein</fullName>
    </submittedName>
</protein>
<reference evidence="1" key="1">
    <citation type="submission" date="2009-01" db="EMBL/GenBank/DDBJ databases">
        <authorList>
            <person name="Qin X."/>
            <person name="Bachman B."/>
            <person name="Battles P."/>
            <person name="Bell A."/>
            <person name="Bess C."/>
            <person name="Bickham C."/>
            <person name="Chaboub L."/>
            <person name="Chen D."/>
            <person name="Coyle M."/>
            <person name="Deiros D.R."/>
            <person name="Dinh H."/>
            <person name="Forbes L."/>
            <person name="Fowler G."/>
            <person name="Francisco L."/>
            <person name="Fu Q."/>
            <person name="Gubbala S."/>
            <person name="Hale W."/>
            <person name="Han Y."/>
            <person name="Hemphill L."/>
            <person name="Highlander S.K."/>
            <person name="Hirani K."/>
            <person name="Hogues M."/>
            <person name="Jackson L."/>
            <person name="Jakkamsetti A."/>
            <person name="Javaid M."/>
            <person name="Jiang H."/>
            <person name="Korchina V."/>
            <person name="Kovar C."/>
            <person name="Lara F."/>
            <person name="Lee S."/>
            <person name="Mata R."/>
            <person name="Mathew T."/>
            <person name="Moen C."/>
            <person name="Morales K."/>
            <person name="Munidasa M."/>
            <person name="Nazareth L."/>
            <person name="Ngo R."/>
            <person name="Nguyen L."/>
            <person name="Okwuonu G."/>
            <person name="Ongeri F."/>
            <person name="Patil S."/>
            <person name="Petrosino J."/>
            <person name="Pham C."/>
            <person name="Pham P."/>
            <person name="Pu L.-L."/>
            <person name="Puazo M."/>
            <person name="Raj R."/>
            <person name="Reid J."/>
            <person name="Rouhana J."/>
            <person name="Saada N."/>
            <person name="Shang Y."/>
            <person name="Simmons D."/>
            <person name="Thornton R."/>
            <person name="Warren J."/>
            <person name="Weissenberger G."/>
            <person name="Zhang J."/>
            <person name="Zhang L."/>
            <person name="Zhou C."/>
            <person name="Zhu D."/>
            <person name="Muzny D."/>
            <person name="Worley K."/>
            <person name="Gibbs R."/>
        </authorList>
    </citation>
    <scope>NUCLEOTIDE SEQUENCE [LARGE SCALE GENOMIC DNA]</scope>
    <source>
        <strain evidence="1">LMS2-1</strain>
    </source>
</reference>
<accession>C2JUE9</accession>
<dbReference type="AlphaFoldDB" id="C2JUE9"/>
<dbReference type="Proteomes" id="UP000004525">
    <property type="component" value="Unassembled WGS sequence"/>
</dbReference>
<name>C2JUE9_LACRM</name>
<dbReference type="EMBL" id="ACIZ01000022">
    <property type="protein sequence ID" value="EEN81209.1"/>
    <property type="molecule type" value="Genomic_DNA"/>
</dbReference>
<gene>
    <name evidence="1" type="ORF">HMPREF0539_0533</name>
</gene>
<dbReference type="HOGENOM" id="CLU_3272010_0_0_9"/>
<comment type="caution">
    <text evidence="1">The sequence shown here is derived from an EMBL/GenBank/DDBJ whole genome shotgun (WGS) entry which is preliminary data.</text>
</comment>
<evidence type="ECO:0000313" key="2">
    <source>
        <dbReference type="Proteomes" id="UP000004525"/>
    </source>
</evidence>
<sequence length="41" mass="4798">MLIYRKLLILTLKKWFKSTTANPFSFSFLVISGYNMATSHQ</sequence>